<dbReference type="EMBL" id="JAODAN010000008">
    <property type="protein sequence ID" value="KAK1922793.1"/>
    <property type="molecule type" value="Genomic_DNA"/>
</dbReference>
<name>A0AAD9CY88_PAPLA</name>
<keyword evidence="2" id="KW-1185">Reference proteome</keyword>
<protein>
    <submittedName>
        <fullName evidence="1">Uncharacterized protein</fullName>
    </submittedName>
</protein>
<gene>
    <name evidence="1" type="ORF">DB88DRAFT_370466</name>
</gene>
<evidence type="ECO:0000313" key="2">
    <source>
        <dbReference type="Proteomes" id="UP001182556"/>
    </source>
</evidence>
<dbReference type="AlphaFoldDB" id="A0AAD9CY88"/>
<sequence length="204" mass="23272">MGDPKSNCQDVTTLPERRVLESRRCPLYPTCMFDRECDVPCPFAILPKGPRTPFMDDSSGQHYAANKWRVADNVALRDIMPDLNGRSFTSCPRLLHGMTGDVVVLPHNIRSRRIDLSLKGQFRSLVSFRLICAMAAPIWCLYECQIDKPCFHCTPCRHSDRDDAAQPGLVTVEHMPELSVWWQHTAGLVKERALIDECKEREET</sequence>
<accession>A0AAD9CY88</accession>
<reference evidence="1" key="1">
    <citation type="submission" date="2023-02" db="EMBL/GenBank/DDBJ databases">
        <title>Identification and recombinant expression of a fungal hydrolase from Papiliotrema laurentii that hydrolyzes apple cutin and clears colloidal polyester polyurethane.</title>
        <authorList>
            <consortium name="DOE Joint Genome Institute"/>
            <person name="Roman V.A."/>
            <person name="Bojanowski C."/>
            <person name="Crable B.R."/>
            <person name="Wagner D.N."/>
            <person name="Hung C.S."/>
            <person name="Nadeau L.J."/>
            <person name="Schratz L."/>
            <person name="Haridas S."/>
            <person name="Pangilinan J."/>
            <person name="Lipzen A."/>
            <person name="Na H."/>
            <person name="Yan M."/>
            <person name="Ng V."/>
            <person name="Grigoriev I.V."/>
            <person name="Spatafora J.W."/>
            <person name="Barlow D."/>
            <person name="Biffinger J."/>
            <person name="Kelley-Loughnane N."/>
            <person name="Varaljay V.A."/>
            <person name="Crookes-Goodson W.J."/>
        </authorList>
    </citation>
    <scope>NUCLEOTIDE SEQUENCE</scope>
    <source>
        <strain evidence="1">5307AH</strain>
    </source>
</reference>
<dbReference type="Proteomes" id="UP001182556">
    <property type="component" value="Unassembled WGS sequence"/>
</dbReference>
<proteinExistence type="predicted"/>
<organism evidence="1 2">
    <name type="scientific">Papiliotrema laurentii</name>
    <name type="common">Cryptococcus laurentii</name>
    <dbReference type="NCBI Taxonomy" id="5418"/>
    <lineage>
        <taxon>Eukaryota</taxon>
        <taxon>Fungi</taxon>
        <taxon>Dikarya</taxon>
        <taxon>Basidiomycota</taxon>
        <taxon>Agaricomycotina</taxon>
        <taxon>Tremellomycetes</taxon>
        <taxon>Tremellales</taxon>
        <taxon>Rhynchogastremaceae</taxon>
        <taxon>Papiliotrema</taxon>
    </lineage>
</organism>
<comment type="caution">
    <text evidence="1">The sequence shown here is derived from an EMBL/GenBank/DDBJ whole genome shotgun (WGS) entry which is preliminary data.</text>
</comment>
<evidence type="ECO:0000313" key="1">
    <source>
        <dbReference type="EMBL" id="KAK1922793.1"/>
    </source>
</evidence>